<accession>A0AAE3W6L9</accession>
<evidence type="ECO:0000313" key="3">
    <source>
        <dbReference type="Proteomes" id="UP001240236"/>
    </source>
</evidence>
<keyword evidence="1" id="KW-1133">Transmembrane helix</keyword>
<protein>
    <submittedName>
        <fullName evidence="2">Uncharacterized protein</fullName>
    </submittedName>
</protein>
<feature type="transmembrane region" description="Helical" evidence="1">
    <location>
        <begin position="39"/>
        <end position="62"/>
    </location>
</feature>
<dbReference type="Proteomes" id="UP001240236">
    <property type="component" value="Unassembled WGS sequence"/>
</dbReference>
<sequence length="217" mass="21794">MGERVYGTAAKRWLLGITLLTGAVIAALMAIALPPDERTFAFVAFGTQMFMSVVLPFHGVLLGRDLRATAGRAAAPVLGTAVLLGAATGLTGGLLAAGALAAAGGSWAGAGTVLAGGVLVQIVANLTGTGLGVLIRPAWVACAATVVVPLGLWAVLLLVPPLGDWLTPFPVAGTLLSGDAGPADWARWTVVALIWGVALNALAVRYARTRRATGAPA</sequence>
<proteinExistence type="predicted"/>
<organism evidence="2 3">
    <name type="scientific">Catenuloplanes indicus</name>
    <dbReference type="NCBI Taxonomy" id="137267"/>
    <lineage>
        <taxon>Bacteria</taxon>
        <taxon>Bacillati</taxon>
        <taxon>Actinomycetota</taxon>
        <taxon>Actinomycetes</taxon>
        <taxon>Micromonosporales</taxon>
        <taxon>Micromonosporaceae</taxon>
        <taxon>Catenuloplanes</taxon>
    </lineage>
</organism>
<keyword evidence="1" id="KW-0472">Membrane</keyword>
<feature type="transmembrane region" description="Helical" evidence="1">
    <location>
        <begin position="138"/>
        <end position="159"/>
    </location>
</feature>
<name>A0AAE3W6L9_9ACTN</name>
<comment type="caution">
    <text evidence="2">The sequence shown here is derived from an EMBL/GenBank/DDBJ whole genome shotgun (WGS) entry which is preliminary data.</text>
</comment>
<feature type="transmembrane region" description="Helical" evidence="1">
    <location>
        <begin position="107"/>
        <end position="126"/>
    </location>
</feature>
<dbReference type="AlphaFoldDB" id="A0AAE3W6L9"/>
<evidence type="ECO:0000313" key="2">
    <source>
        <dbReference type="EMBL" id="MDQ0370581.1"/>
    </source>
</evidence>
<feature type="transmembrane region" description="Helical" evidence="1">
    <location>
        <begin position="74"/>
        <end position="101"/>
    </location>
</feature>
<keyword evidence="3" id="KW-1185">Reference proteome</keyword>
<reference evidence="2 3" key="1">
    <citation type="submission" date="2023-07" db="EMBL/GenBank/DDBJ databases">
        <title>Sequencing the genomes of 1000 actinobacteria strains.</title>
        <authorList>
            <person name="Klenk H.-P."/>
        </authorList>
    </citation>
    <scope>NUCLEOTIDE SEQUENCE [LARGE SCALE GENOMIC DNA]</scope>
    <source>
        <strain evidence="2 3">DSM 44709</strain>
    </source>
</reference>
<dbReference type="EMBL" id="JAUSUZ010000001">
    <property type="protein sequence ID" value="MDQ0370581.1"/>
    <property type="molecule type" value="Genomic_DNA"/>
</dbReference>
<evidence type="ECO:0000256" key="1">
    <source>
        <dbReference type="SAM" id="Phobius"/>
    </source>
</evidence>
<keyword evidence="1" id="KW-0812">Transmembrane</keyword>
<feature type="transmembrane region" description="Helical" evidence="1">
    <location>
        <begin position="185"/>
        <end position="204"/>
    </location>
</feature>
<dbReference type="RefSeq" id="WP_307246657.1">
    <property type="nucleotide sequence ID" value="NZ_JAUSUZ010000001.1"/>
</dbReference>
<feature type="transmembrane region" description="Helical" evidence="1">
    <location>
        <begin position="12"/>
        <end position="33"/>
    </location>
</feature>
<gene>
    <name evidence="2" type="ORF">J2S42_007250</name>
</gene>